<evidence type="ECO:0000256" key="1">
    <source>
        <dbReference type="SAM" id="MobiDB-lite"/>
    </source>
</evidence>
<dbReference type="Proteomes" id="UP000178943">
    <property type="component" value="Unassembled WGS sequence"/>
</dbReference>
<name>A0A1F5VXM4_9BACT</name>
<comment type="caution">
    <text evidence="3">The sequence shown here is derived from an EMBL/GenBank/DDBJ whole genome shotgun (WGS) entry which is preliminary data.</text>
</comment>
<reference evidence="3 4" key="1">
    <citation type="journal article" date="2016" name="Nat. Commun.">
        <title>Thousands of microbial genomes shed light on interconnected biogeochemical processes in an aquifer system.</title>
        <authorList>
            <person name="Anantharaman K."/>
            <person name="Brown C.T."/>
            <person name="Hug L.A."/>
            <person name="Sharon I."/>
            <person name="Castelle C.J."/>
            <person name="Probst A.J."/>
            <person name="Thomas B.C."/>
            <person name="Singh A."/>
            <person name="Wilkins M.J."/>
            <person name="Karaoz U."/>
            <person name="Brodie E.L."/>
            <person name="Williams K.H."/>
            <person name="Hubbard S.S."/>
            <person name="Banfield J.F."/>
        </authorList>
    </citation>
    <scope>NUCLEOTIDE SEQUENCE [LARGE SCALE GENOMIC DNA]</scope>
</reference>
<organism evidence="3 4">
    <name type="scientific">Candidatus Fischerbacteria bacterium RBG_13_37_8</name>
    <dbReference type="NCBI Taxonomy" id="1817863"/>
    <lineage>
        <taxon>Bacteria</taxon>
        <taxon>Candidatus Fischeribacteriota</taxon>
    </lineage>
</organism>
<sequence>MKKILMLIIAGLVMVQLAYPQSLVDAAKKEKERREKMKQEGKKAKVITNEDLDQMEKGTLGIETGSTEITPAGETSQDTSAEENTTPTSEQPQTASTAESEDTAKIEQIDKQIEQLKNQVADLKNKRAEEQDRINKGAGIFTVNPGEAYRKMREYDQKIQELETQIQSLENQKLGV</sequence>
<feature type="compositionally biased region" description="Polar residues" evidence="1">
    <location>
        <begin position="64"/>
        <end position="98"/>
    </location>
</feature>
<protein>
    <submittedName>
        <fullName evidence="3">Uncharacterized protein</fullName>
    </submittedName>
</protein>
<feature type="signal peptide" evidence="2">
    <location>
        <begin position="1"/>
        <end position="18"/>
    </location>
</feature>
<evidence type="ECO:0000313" key="4">
    <source>
        <dbReference type="Proteomes" id="UP000178943"/>
    </source>
</evidence>
<keyword evidence="2" id="KW-0732">Signal</keyword>
<proteinExistence type="predicted"/>
<dbReference type="AlphaFoldDB" id="A0A1F5VXM4"/>
<evidence type="ECO:0000256" key="2">
    <source>
        <dbReference type="SAM" id="SignalP"/>
    </source>
</evidence>
<accession>A0A1F5VXM4</accession>
<feature type="compositionally biased region" description="Basic and acidic residues" evidence="1">
    <location>
        <begin position="33"/>
        <end position="43"/>
    </location>
</feature>
<feature type="region of interest" description="Disordered" evidence="1">
    <location>
        <begin position="33"/>
        <end position="104"/>
    </location>
</feature>
<evidence type="ECO:0000313" key="3">
    <source>
        <dbReference type="EMBL" id="OGF68194.1"/>
    </source>
</evidence>
<dbReference type="EMBL" id="MFGW01000010">
    <property type="protein sequence ID" value="OGF68194.1"/>
    <property type="molecule type" value="Genomic_DNA"/>
</dbReference>
<gene>
    <name evidence="3" type="ORF">A2Y62_05385</name>
</gene>
<feature type="chain" id="PRO_5009522101" evidence="2">
    <location>
        <begin position="19"/>
        <end position="176"/>
    </location>
</feature>
<dbReference type="Gene3D" id="1.20.5.170">
    <property type="match status" value="1"/>
</dbReference>